<feature type="transmembrane region" description="Helical" evidence="1">
    <location>
        <begin position="6"/>
        <end position="27"/>
    </location>
</feature>
<keyword evidence="1" id="KW-1133">Transmembrane helix</keyword>
<keyword evidence="1" id="KW-0472">Membrane</keyword>
<sequence length="392" mass="43513">MIQFTLEHIVATVCASNLIVLLALYVLHSKNTKAMNERFEAQLEAVQESQTVQQLQASSLSAQLVAAKEFSQAFKTELSEVLSALQSTVQHTAEDTQSQVASQGERLQGSIAKLESVLLTSLSEQADNHTALVQAEASKLNQQLTEHAATATQQHQQMVSSVVQNQSQLLSQLTTQHGESTRGFDDQAKAAAALMGKLNNLSKDLADTDVSLRSEVKSQGAELSASVLKGNQALQDAIGQNGRDNRSGKFELRQQQLSEFARLAEMVQQIRINNMAELSNELAKHQELTVESEDAIKYLGECKVTRIEDKHTNQVTKIAYHEGKQSKLETFENNKLKYEMIFDDRQSPKVGTEYDESGREIFSYHYNAAGEISQRIEYTYTNGKQQSQTITL</sequence>
<dbReference type="AlphaFoldDB" id="A0A4V5NVV1"/>
<accession>A0A4V5NVV1</accession>
<organism evidence="2 3">
    <name type="scientific">Ferrimonas aestuarii</name>
    <dbReference type="NCBI Taxonomy" id="2569539"/>
    <lineage>
        <taxon>Bacteria</taxon>
        <taxon>Pseudomonadati</taxon>
        <taxon>Pseudomonadota</taxon>
        <taxon>Gammaproteobacteria</taxon>
        <taxon>Alteromonadales</taxon>
        <taxon>Ferrimonadaceae</taxon>
        <taxon>Ferrimonas</taxon>
    </lineage>
</organism>
<evidence type="ECO:0000313" key="3">
    <source>
        <dbReference type="Proteomes" id="UP000305675"/>
    </source>
</evidence>
<dbReference type="OrthoDB" id="6257525at2"/>
<protein>
    <submittedName>
        <fullName evidence="2">Uncharacterized protein</fullName>
    </submittedName>
</protein>
<dbReference type="RefSeq" id="WP_136864371.1">
    <property type="nucleotide sequence ID" value="NZ_SWCJ01000014.1"/>
</dbReference>
<comment type="caution">
    <text evidence="2">The sequence shown here is derived from an EMBL/GenBank/DDBJ whole genome shotgun (WGS) entry which is preliminary data.</text>
</comment>
<name>A0A4V5NVV1_9GAMM</name>
<dbReference type="EMBL" id="SWCJ01000014">
    <property type="protein sequence ID" value="TKB52748.1"/>
    <property type="molecule type" value="Genomic_DNA"/>
</dbReference>
<dbReference type="Proteomes" id="UP000305675">
    <property type="component" value="Unassembled WGS sequence"/>
</dbReference>
<evidence type="ECO:0000313" key="2">
    <source>
        <dbReference type="EMBL" id="TKB52748.1"/>
    </source>
</evidence>
<evidence type="ECO:0000256" key="1">
    <source>
        <dbReference type="SAM" id="Phobius"/>
    </source>
</evidence>
<proteinExistence type="predicted"/>
<keyword evidence="3" id="KW-1185">Reference proteome</keyword>
<gene>
    <name evidence="2" type="ORF">FCL42_15680</name>
</gene>
<keyword evidence="1" id="KW-0812">Transmembrane</keyword>
<reference evidence="2 3" key="1">
    <citation type="submission" date="2019-04" db="EMBL/GenBank/DDBJ databases">
        <authorList>
            <person name="Hwang J.C."/>
        </authorList>
    </citation>
    <scope>NUCLEOTIDE SEQUENCE [LARGE SCALE GENOMIC DNA]</scope>
    <source>
        <strain evidence="2 3">IMCC35002</strain>
    </source>
</reference>